<protein>
    <submittedName>
        <fullName evidence="1">Uncharacterized protein</fullName>
    </submittedName>
</protein>
<dbReference type="Proteomes" id="UP001457282">
    <property type="component" value="Unassembled WGS sequence"/>
</dbReference>
<organism evidence="1 2">
    <name type="scientific">Rubus argutus</name>
    <name type="common">Southern blackberry</name>
    <dbReference type="NCBI Taxonomy" id="59490"/>
    <lineage>
        <taxon>Eukaryota</taxon>
        <taxon>Viridiplantae</taxon>
        <taxon>Streptophyta</taxon>
        <taxon>Embryophyta</taxon>
        <taxon>Tracheophyta</taxon>
        <taxon>Spermatophyta</taxon>
        <taxon>Magnoliopsida</taxon>
        <taxon>eudicotyledons</taxon>
        <taxon>Gunneridae</taxon>
        <taxon>Pentapetalae</taxon>
        <taxon>rosids</taxon>
        <taxon>fabids</taxon>
        <taxon>Rosales</taxon>
        <taxon>Rosaceae</taxon>
        <taxon>Rosoideae</taxon>
        <taxon>Rosoideae incertae sedis</taxon>
        <taxon>Rubus</taxon>
    </lineage>
</organism>
<dbReference type="EMBL" id="JBEDUW010000117">
    <property type="protein sequence ID" value="KAK9906038.1"/>
    <property type="molecule type" value="Genomic_DNA"/>
</dbReference>
<comment type="caution">
    <text evidence="1">The sequence shown here is derived from an EMBL/GenBank/DDBJ whole genome shotgun (WGS) entry which is preliminary data.</text>
</comment>
<reference evidence="1 2" key="1">
    <citation type="journal article" date="2023" name="G3 (Bethesda)">
        <title>A chromosome-length genome assembly and annotation of blackberry (Rubus argutus, cv. 'Hillquist').</title>
        <authorList>
            <person name="Bruna T."/>
            <person name="Aryal R."/>
            <person name="Dudchenko O."/>
            <person name="Sargent D.J."/>
            <person name="Mead D."/>
            <person name="Buti M."/>
            <person name="Cavallini A."/>
            <person name="Hytonen T."/>
            <person name="Andres J."/>
            <person name="Pham M."/>
            <person name="Weisz D."/>
            <person name="Mascagni F."/>
            <person name="Usai G."/>
            <person name="Natali L."/>
            <person name="Bassil N."/>
            <person name="Fernandez G.E."/>
            <person name="Lomsadze A."/>
            <person name="Armour M."/>
            <person name="Olukolu B."/>
            <person name="Poorten T."/>
            <person name="Britton C."/>
            <person name="Davik J."/>
            <person name="Ashrafi H."/>
            <person name="Aiden E.L."/>
            <person name="Borodovsky M."/>
            <person name="Worthington M."/>
        </authorList>
    </citation>
    <scope>NUCLEOTIDE SEQUENCE [LARGE SCALE GENOMIC DNA]</scope>
    <source>
        <strain evidence="1">PI 553951</strain>
    </source>
</reference>
<evidence type="ECO:0000313" key="1">
    <source>
        <dbReference type="EMBL" id="KAK9906038.1"/>
    </source>
</evidence>
<accession>A0AAW1VQU6</accession>
<evidence type="ECO:0000313" key="2">
    <source>
        <dbReference type="Proteomes" id="UP001457282"/>
    </source>
</evidence>
<proteinExistence type="predicted"/>
<keyword evidence="2" id="KW-1185">Reference proteome</keyword>
<gene>
    <name evidence="1" type="ORF">M0R45_000083</name>
</gene>
<dbReference type="AlphaFoldDB" id="A0AAW1VQU6"/>
<sequence length="140" mass="15752">MELSFAPSSSSLRIPALTTPHCKTSSFHQFSLTLTPIPNPLLLSQNTQTAFTRLPSPDAQSPYPTATGTEFHLVYETQAILYAIKVKVNAARPVVKLKLPGLIQYLPRFRILKMLVEIPEAPYHSWNSSWVNVRNHCVEH</sequence>
<name>A0AAW1VQU6_RUBAR</name>